<protein>
    <submittedName>
        <fullName evidence="2">Uncharacterized protein</fullName>
    </submittedName>
</protein>
<dbReference type="Proteomes" id="UP001157046">
    <property type="component" value="Unassembled WGS sequence"/>
</dbReference>
<keyword evidence="1" id="KW-0472">Membrane</keyword>
<name>A0ABQ6IXI0_9GAMM</name>
<organism evidence="2 3">
    <name type="scientific">Shewanella glacialipiscicola</name>
    <dbReference type="NCBI Taxonomy" id="614069"/>
    <lineage>
        <taxon>Bacteria</taxon>
        <taxon>Pseudomonadati</taxon>
        <taxon>Pseudomonadota</taxon>
        <taxon>Gammaproteobacteria</taxon>
        <taxon>Alteromonadales</taxon>
        <taxon>Shewanellaceae</taxon>
        <taxon>Shewanella</taxon>
    </lineage>
</organism>
<evidence type="ECO:0000313" key="3">
    <source>
        <dbReference type="Proteomes" id="UP001157046"/>
    </source>
</evidence>
<dbReference type="RefSeq" id="WP_284307858.1">
    <property type="nucleotide sequence ID" value="NZ_BSUY01000001.1"/>
</dbReference>
<comment type="caution">
    <text evidence="2">The sequence shown here is derived from an EMBL/GenBank/DDBJ whole genome shotgun (WGS) entry which is preliminary data.</text>
</comment>
<evidence type="ECO:0000313" key="2">
    <source>
        <dbReference type="EMBL" id="GMA80595.1"/>
    </source>
</evidence>
<accession>A0ABQ6IXI0</accession>
<dbReference type="EMBL" id="BSUY01000001">
    <property type="protein sequence ID" value="GMA80595.1"/>
    <property type="molecule type" value="Genomic_DNA"/>
</dbReference>
<proteinExistence type="predicted"/>
<keyword evidence="1" id="KW-1133">Transmembrane helix</keyword>
<keyword evidence="3" id="KW-1185">Reference proteome</keyword>
<reference evidence="3" key="1">
    <citation type="journal article" date="2019" name="Int. J. Syst. Evol. Microbiol.">
        <title>The Global Catalogue of Microorganisms (GCM) 10K type strain sequencing project: providing services to taxonomists for standard genome sequencing and annotation.</title>
        <authorList>
            <consortium name="The Broad Institute Genomics Platform"/>
            <consortium name="The Broad Institute Genome Sequencing Center for Infectious Disease"/>
            <person name="Wu L."/>
            <person name="Ma J."/>
        </authorList>
    </citation>
    <scope>NUCLEOTIDE SEQUENCE [LARGE SCALE GENOMIC DNA]</scope>
    <source>
        <strain evidence="3">NBRC 102030</strain>
    </source>
</reference>
<keyword evidence="1" id="KW-0812">Transmembrane</keyword>
<evidence type="ECO:0000256" key="1">
    <source>
        <dbReference type="SAM" id="Phobius"/>
    </source>
</evidence>
<sequence>MLLKNFVDLFLESAPWLLLGLVLAGLLKVFVPMAWMQKQLGGMVLKPWLRLQC</sequence>
<gene>
    <name evidence="2" type="ORF">GCM10025855_01280</name>
</gene>
<feature type="transmembrane region" description="Helical" evidence="1">
    <location>
        <begin position="16"/>
        <end position="36"/>
    </location>
</feature>